<dbReference type="EMBL" id="JAAGAX010000006">
    <property type="protein sequence ID" value="KAF2309381.1"/>
    <property type="molecule type" value="Genomic_DNA"/>
</dbReference>
<dbReference type="AlphaFoldDB" id="A0A6A6M6Q4"/>
<accession>A0A6A6M6Q4</accession>
<comment type="caution">
    <text evidence="1">The sequence shown here is derived from an EMBL/GenBank/DDBJ whole genome shotgun (WGS) entry which is preliminary data.</text>
</comment>
<proteinExistence type="predicted"/>
<organism evidence="1 2">
    <name type="scientific">Hevea brasiliensis</name>
    <name type="common">Para rubber tree</name>
    <name type="synonym">Siphonia brasiliensis</name>
    <dbReference type="NCBI Taxonomy" id="3981"/>
    <lineage>
        <taxon>Eukaryota</taxon>
        <taxon>Viridiplantae</taxon>
        <taxon>Streptophyta</taxon>
        <taxon>Embryophyta</taxon>
        <taxon>Tracheophyta</taxon>
        <taxon>Spermatophyta</taxon>
        <taxon>Magnoliopsida</taxon>
        <taxon>eudicotyledons</taxon>
        <taxon>Gunneridae</taxon>
        <taxon>Pentapetalae</taxon>
        <taxon>rosids</taxon>
        <taxon>fabids</taxon>
        <taxon>Malpighiales</taxon>
        <taxon>Euphorbiaceae</taxon>
        <taxon>Crotonoideae</taxon>
        <taxon>Micrandreae</taxon>
        <taxon>Hevea</taxon>
    </lineage>
</organism>
<reference evidence="1 2" key="1">
    <citation type="journal article" date="2020" name="Mol. Plant">
        <title>The Chromosome-Based Rubber Tree Genome Provides New Insights into Spurge Genome Evolution and Rubber Biosynthesis.</title>
        <authorList>
            <person name="Liu J."/>
            <person name="Shi C."/>
            <person name="Shi C.C."/>
            <person name="Li W."/>
            <person name="Zhang Q.J."/>
            <person name="Zhang Y."/>
            <person name="Li K."/>
            <person name="Lu H.F."/>
            <person name="Shi C."/>
            <person name="Zhu S.T."/>
            <person name="Xiao Z.Y."/>
            <person name="Nan H."/>
            <person name="Yue Y."/>
            <person name="Zhu X.G."/>
            <person name="Wu Y."/>
            <person name="Hong X.N."/>
            <person name="Fan G.Y."/>
            <person name="Tong Y."/>
            <person name="Zhang D."/>
            <person name="Mao C.L."/>
            <person name="Liu Y.L."/>
            <person name="Hao S.J."/>
            <person name="Liu W.Q."/>
            <person name="Lv M.Q."/>
            <person name="Zhang H.B."/>
            <person name="Liu Y."/>
            <person name="Hu-Tang G.R."/>
            <person name="Wang J.P."/>
            <person name="Wang J.H."/>
            <person name="Sun Y.H."/>
            <person name="Ni S.B."/>
            <person name="Chen W.B."/>
            <person name="Zhang X.C."/>
            <person name="Jiao Y.N."/>
            <person name="Eichler E.E."/>
            <person name="Li G.H."/>
            <person name="Liu X."/>
            <person name="Gao L.Z."/>
        </authorList>
    </citation>
    <scope>NUCLEOTIDE SEQUENCE [LARGE SCALE GENOMIC DNA]</scope>
    <source>
        <strain evidence="2">cv. GT1</strain>
        <tissue evidence="1">Leaf</tissue>
    </source>
</reference>
<evidence type="ECO:0000313" key="2">
    <source>
        <dbReference type="Proteomes" id="UP000467840"/>
    </source>
</evidence>
<evidence type="ECO:0000313" key="1">
    <source>
        <dbReference type="EMBL" id="KAF2309381.1"/>
    </source>
</evidence>
<protein>
    <submittedName>
        <fullName evidence="1">Uncharacterized protein</fullName>
    </submittedName>
</protein>
<dbReference type="Proteomes" id="UP000467840">
    <property type="component" value="Chromosome 14"/>
</dbReference>
<name>A0A6A6M6Q4_HEVBR</name>
<keyword evidence="2" id="KW-1185">Reference proteome</keyword>
<sequence>MDIKLLCLAEIANGKKNVARNYAELRRAMGRNHEAVMNLSLPLCLQPIVEELTVLVRDNCPEDTIDSFLFYTLLLIASGNLNHIQQNKMILGAWVHQVLEQQMPSSDIPSKILCQVIKIDLQDMQQQTPCQQLMPKDLHGNEWHFEHVNQRLN</sequence>
<gene>
    <name evidence="1" type="ORF">GH714_001835</name>
</gene>